<gene>
    <name evidence="14" type="primary">melA</name>
    <name evidence="14" type="ORF">E1757_23115</name>
</gene>
<evidence type="ECO:0000256" key="12">
    <source>
        <dbReference type="RuleBase" id="RU361152"/>
    </source>
</evidence>
<keyword evidence="10" id="KW-0533">Nickel</keyword>
<keyword evidence="15" id="KW-1185">Reference proteome</keyword>
<organism evidence="14 15">
    <name type="scientific">Paenibacillus piri</name>
    <dbReference type="NCBI Taxonomy" id="2547395"/>
    <lineage>
        <taxon>Bacteria</taxon>
        <taxon>Bacillati</taxon>
        <taxon>Bacillota</taxon>
        <taxon>Bacilli</taxon>
        <taxon>Bacillales</taxon>
        <taxon>Paenibacillaceae</taxon>
        <taxon>Paenibacillus</taxon>
    </lineage>
</organism>
<dbReference type="GO" id="GO:0004557">
    <property type="term" value="F:alpha-galactosidase activity"/>
    <property type="evidence" value="ECO:0007669"/>
    <property type="project" value="UniProtKB-EC"/>
</dbReference>
<comment type="similarity">
    <text evidence="2 12">Belongs to the glycosyl hydrolase 4 family.</text>
</comment>
<dbReference type="GO" id="GO:0005975">
    <property type="term" value="P:carbohydrate metabolic process"/>
    <property type="evidence" value="ECO:0007669"/>
    <property type="project" value="InterPro"/>
</dbReference>
<protein>
    <submittedName>
        <fullName evidence="14">Alpha-galactosidase</fullName>
        <ecNumber evidence="14">3.2.1.22</ecNumber>
    </submittedName>
</protein>
<dbReference type="OrthoDB" id="9808275at2"/>
<dbReference type="CDD" id="cd05297">
    <property type="entry name" value="GH4_alpha_glucosidase_galactosidase"/>
    <property type="match status" value="1"/>
</dbReference>
<evidence type="ECO:0000256" key="3">
    <source>
        <dbReference type="ARBA" id="ARBA00022723"/>
    </source>
</evidence>
<keyword evidence="8 12" id="KW-0326">Glycosidase</keyword>
<dbReference type="InterPro" id="IPR001088">
    <property type="entry name" value="Glyco_hydro_4"/>
</dbReference>
<comment type="cofactor">
    <cofactor evidence="12">
        <name>NAD(+)</name>
        <dbReference type="ChEBI" id="CHEBI:57540"/>
    </cofactor>
    <text evidence="12">Binds 1 NAD(+) per subunit.</text>
</comment>
<evidence type="ECO:0000256" key="4">
    <source>
        <dbReference type="ARBA" id="ARBA00022801"/>
    </source>
</evidence>
<evidence type="ECO:0000256" key="5">
    <source>
        <dbReference type="ARBA" id="ARBA00023027"/>
    </source>
</evidence>
<dbReference type="PRINTS" id="PR00732">
    <property type="entry name" value="GLHYDRLASE4"/>
</dbReference>
<dbReference type="Pfam" id="PF02056">
    <property type="entry name" value="Glyco_hydro_4"/>
    <property type="match status" value="1"/>
</dbReference>
<keyword evidence="5 12" id="KW-0520">NAD</keyword>
<evidence type="ECO:0000259" key="13">
    <source>
        <dbReference type="Pfam" id="PF11975"/>
    </source>
</evidence>
<dbReference type="NCBIfam" id="NF011657">
    <property type="entry name" value="PRK15076.1"/>
    <property type="match status" value="1"/>
</dbReference>
<keyword evidence="3 10" id="KW-0479">Metal-binding</keyword>
<feature type="binding site" evidence="9">
    <location>
        <position position="147"/>
    </location>
    <ligand>
        <name>substrate</name>
    </ligand>
</feature>
<evidence type="ECO:0000256" key="8">
    <source>
        <dbReference type="ARBA" id="ARBA00023295"/>
    </source>
</evidence>
<dbReference type="SUPFAM" id="SSF51735">
    <property type="entry name" value="NAD(P)-binding Rossmann-fold domains"/>
    <property type="match status" value="1"/>
</dbReference>
<evidence type="ECO:0000256" key="11">
    <source>
        <dbReference type="PIRSR" id="PIRSR601088-4"/>
    </source>
</evidence>
<keyword evidence="6 10" id="KW-0464">Manganese</keyword>
<name>A0A4V6PIF6_9BACL</name>
<dbReference type="InterPro" id="IPR022616">
    <property type="entry name" value="Glyco_hydro_4_C"/>
</dbReference>
<feature type="site" description="Increases basicity of active site Tyr" evidence="11">
    <location>
        <position position="109"/>
    </location>
</feature>
<evidence type="ECO:0000313" key="15">
    <source>
        <dbReference type="Proteomes" id="UP000295636"/>
    </source>
</evidence>
<accession>A0A4V6PIF6</accession>
<keyword evidence="10" id="KW-0408">Iron</keyword>
<comment type="cofactor">
    <cofactor evidence="1">
        <name>Mn(2+)</name>
        <dbReference type="ChEBI" id="CHEBI:29035"/>
    </cofactor>
</comment>
<feature type="domain" description="Glycosyl hydrolase family 4 C-terminal" evidence="13">
    <location>
        <begin position="193"/>
        <end position="404"/>
    </location>
</feature>
<dbReference type="Proteomes" id="UP000295636">
    <property type="component" value="Unassembled WGS sequence"/>
</dbReference>
<dbReference type="RefSeq" id="WP_133232543.1">
    <property type="nucleotide sequence ID" value="NZ_SMRT01000012.1"/>
</dbReference>
<dbReference type="Gene3D" id="3.90.1820.10">
    <property type="entry name" value="AglA-like glucosidase"/>
    <property type="match status" value="1"/>
</dbReference>
<comment type="caution">
    <text evidence="14">The sequence shown here is derived from an EMBL/GenBank/DDBJ whole genome shotgun (WGS) entry which is preliminary data.</text>
</comment>
<evidence type="ECO:0000256" key="7">
    <source>
        <dbReference type="ARBA" id="ARBA00023277"/>
    </source>
</evidence>
<keyword evidence="10" id="KW-0170">Cobalt</keyword>
<dbReference type="GO" id="GO:0046872">
    <property type="term" value="F:metal ion binding"/>
    <property type="evidence" value="ECO:0007669"/>
    <property type="project" value="UniProtKB-KW"/>
</dbReference>
<dbReference type="EMBL" id="SMRT01000012">
    <property type="protein sequence ID" value="TDF94844.1"/>
    <property type="molecule type" value="Genomic_DNA"/>
</dbReference>
<evidence type="ECO:0000256" key="10">
    <source>
        <dbReference type="PIRSR" id="PIRSR601088-3"/>
    </source>
</evidence>
<evidence type="ECO:0000313" key="14">
    <source>
        <dbReference type="EMBL" id="TDF94844.1"/>
    </source>
</evidence>
<proteinExistence type="inferred from homology"/>
<dbReference type="GO" id="GO:0016616">
    <property type="term" value="F:oxidoreductase activity, acting on the CH-OH group of donors, NAD or NADP as acceptor"/>
    <property type="evidence" value="ECO:0007669"/>
    <property type="project" value="InterPro"/>
</dbReference>
<dbReference type="SUPFAM" id="SSF56327">
    <property type="entry name" value="LDH C-terminal domain-like"/>
    <property type="match status" value="1"/>
</dbReference>
<reference evidence="14 15" key="1">
    <citation type="submission" date="2019-03" db="EMBL/GenBank/DDBJ databases">
        <title>This is whole genome sequence of Paenibacillus sp MS74 strain.</title>
        <authorList>
            <person name="Trinh H.N."/>
        </authorList>
    </citation>
    <scope>NUCLEOTIDE SEQUENCE [LARGE SCALE GENOMIC DNA]</scope>
    <source>
        <strain evidence="14 15">MS74</strain>
    </source>
</reference>
<feature type="binding site" evidence="10">
    <location>
        <position position="167"/>
    </location>
    <ligand>
        <name>Mn(2+)</name>
        <dbReference type="ChEBI" id="CHEBI:29035"/>
    </ligand>
</feature>
<dbReference type="InterPro" id="IPR015955">
    <property type="entry name" value="Lactate_DH/Glyco_Ohase_4_C"/>
</dbReference>
<dbReference type="InterPro" id="IPR036291">
    <property type="entry name" value="NAD(P)-bd_dom_sf"/>
</dbReference>
<dbReference type="Pfam" id="PF11975">
    <property type="entry name" value="Glyco_hydro_4C"/>
    <property type="match status" value="1"/>
</dbReference>
<dbReference type="AlphaFoldDB" id="A0A4V6PIF6"/>
<evidence type="ECO:0000256" key="9">
    <source>
        <dbReference type="PIRSR" id="PIRSR601088-2"/>
    </source>
</evidence>
<evidence type="ECO:0000256" key="1">
    <source>
        <dbReference type="ARBA" id="ARBA00001936"/>
    </source>
</evidence>
<evidence type="ECO:0000256" key="2">
    <source>
        <dbReference type="ARBA" id="ARBA00010141"/>
    </source>
</evidence>
<dbReference type="PANTHER" id="PTHR32092:SF6">
    <property type="entry name" value="ALPHA-GALACTOSIDASE"/>
    <property type="match status" value="1"/>
</dbReference>
<dbReference type="PANTHER" id="PTHR32092">
    <property type="entry name" value="6-PHOSPHO-BETA-GLUCOSIDASE-RELATED"/>
    <property type="match status" value="1"/>
</dbReference>
<dbReference type="InterPro" id="IPR053715">
    <property type="entry name" value="GH4_Enzyme_sf"/>
</dbReference>
<keyword evidence="4 12" id="KW-0378">Hydrolase</keyword>
<keyword evidence="7" id="KW-0119">Carbohydrate metabolism</keyword>
<dbReference type="EC" id="3.2.1.22" evidence="14"/>
<evidence type="ECO:0000256" key="6">
    <source>
        <dbReference type="ARBA" id="ARBA00023211"/>
    </source>
</evidence>
<sequence>MRKIAIIGAGSIVFCKTLLTDIMATAALEDTEFALMAPSIGKTSQVKSYADKVIEKNGLKSKVTVTTNRREALKDANYVICSFQIGGVSAFELDYKIPLKYGVDQCIGDTLGPGGIFRALRSIPVILDVAKDMEELCPRAILLNYVNPMAMICWALGETNVKFVGLCHGVQTTLDLISGYVGVPKQKIDYISAGINHMGWFIKLESDGQDLYPTLREKFELPEYYANEKVRGEVFRHFGYFMTESTGHLSEYVPWFRKNQKALDLYCDEPSFGGESGAFYTWCNYVANKYKEQDILSAETAELPPRSVEYCAYIIEALETGKTFTFNGNVRNNGMITNLPDECCAEGPVIADRTGLRQTIVGELPPQCAALNLTNINVQRLAVLAAKTGNPETVVQACALDPLTSSVLTLKEIRDMVAEMLEAEKEWLPQFAGKSLRPAPTIPIPDHITRAEVPIDPALAIFSRFGELAQ</sequence>
<feature type="binding site" evidence="10">
    <location>
        <position position="197"/>
    </location>
    <ligand>
        <name>Mn(2+)</name>
        <dbReference type="ChEBI" id="CHEBI:29035"/>
    </ligand>
</feature>